<dbReference type="Proteomes" id="UP000030759">
    <property type="component" value="Unassembled WGS sequence"/>
</dbReference>
<dbReference type="PANTHER" id="PTHR45935:SF29">
    <property type="entry name" value="SCAN BOX DOMAIN-CONTAINING PROTEIN"/>
    <property type="match status" value="1"/>
</dbReference>
<dbReference type="InterPro" id="IPR038269">
    <property type="entry name" value="SCAN_sf"/>
</dbReference>
<keyword evidence="1" id="KW-0479">Metal-binding</keyword>
<evidence type="ECO:0000256" key="3">
    <source>
        <dbReference type="ARBA" id="ARBA00022771"/>
    </source>
</evidence>
<evidence type="ECO:0000256" key="6">
    <source>
        <dbReference type="PROSITE-ProRule" id="PRU00187"/>
    </source>
</evidence>
<reference evidence="9" key="1">
    <citation type="journal article" date="2013" name="Nat. Biotechnol.">
        <title>Chinese hamster genome sequenced from sorted chromosomes.</title>
        <authorList>
            <person name="Brinkrolf K."/>
            <person name="Rupp O."/>
            <person name="Laux H."/>
            <person name="Kollin F."/>
            <person name="Ernst W."/>
            <person name="Linke B."/>
            <person name="Kofler R."/>
            <person name="Romand S."/>
            <person name="Hesse F."/>
            <person name="Budach W.E."/>
            <person name="Galosy S."/>
            <person name="Muller D."/>
            <person name="Noll T."/>
            <person name="Wienberg J."/>
            <person name="Jostock T."/>
            <person name="Leonard M."/>
            <person name="Grillari J."/>
            <person name="Tauch A."/>
            <person name="Goesmann A."/>
            <person name="Helk B."/>
            <person name="Mott J.E."/>
            <person name="Puhler A."/>
            <person name="Borth N."/>
        </authorList>
    </citation>
    <scope>NUCLEOTIDE SEQUENCE [LARGE SCALE GENOMIC DNA]</scope>
    <source>
        <strain evidence="9">17A/GY</strain>
    </source>
</reference>
<gene>
    <name evidence="8" type="ORF">H671_7g18517</name>
</gene>
<dbReference type="PANTHER" id="PTHR45935">
    <property type="entry name" value="PROTEIN ZBED8-RELATED"/>
    <property type="match status" value="1"/>
</dbReference>
<dbReference type="Pfam" id="PF02023">
    <property type="entry name" value="SCAN"/>
    <property type="match status" value="1"/>
</dbReference>
<dbReference type="AlphaFoldDB" id="A0A061HWH6"/>
<dbReference type="GO" id="GO:0008270">
    <property type="term" value="F:zinc ion binding"/>
    <property type="evidence" value="ECO:0007669"/>
    <property type="project" value="UniProtKB-KW"/>
</dbReference>
<keyword evidence="2" id="KW-0677">Repeat</keyword>
<dbReference type="InterPro" id="IPR050916">
    <property type="entry name" value="SCAN-C2H2_zinc_finger"/>
</dbReference>
<dbReference type="SMART" id="SM00431">
    <property type="entry name" value="SCAN"/>
    <property type="match status" value="1"/>
</dbReference>
<keyword evidence="4" id="KW-0862">Zinc</keyword>
<evidence type="ECO:0000256" key="2">
    <source>
        <dbReference type="ARBA" id="ARBA00022737"/>
    </source>
</evidence>
<dbReference type="GO" id="GO:0005634">
    <property type="term" value="C:nucleus"/>
    <property type="evidence" value="ECO:0007669"/>
    <property type="project" value="UniProtKB-SubCell"/>
</dbReference>
<evidence type="ECO:0000313" key="8">
    <source>
        <dbReference type="EMBL" id="ERE67647.1"/>
    </source>
</evidence>
<dbReference type="SUPFAM" id="SSF47353">
    <property type="entry name" value="Retrovirus capsid dimerization domain-like"/>
    <property type="match status" value="1"/>
</dbReference>
<dbReference type="FunFam" id="1.10.4020.10:FF:000001">
    <property type="entry name" value="zinc finger protein 263 isoform X1"/>
    <property type="match status" value="1"/>
</dbReference>
<dbReference type="PROSITE" id="PS50804">
    <property type="entry name" value="SCAN_BOX"/>
    <property type="match status" value="1"/>
</dbReference>
<accession>A0A061HWH6</accession>
<dbReference type="CDD" id="cd07936">
    <property type="entry name" value="SCAN"/>
    <property type="match status" value="1"/>
</dbReference>
<dbReference type="Gene3D" id="1.10.4020.10">
    <property type="entry name" value="DNA breaking-rejoining enzymes"/>
    <property type="match status" value="1"/>
</dbReference>
<evidence type="ECO:0000256" key="5">
    <source>
        <dbReference type="ARBA" id="ARBA00023242"/>
    </source>
</evidence>
<evidence type="ECO:0000313" key="9">
    <source>
        <dbReference type="Proteomes" id="UP000030759"/>
    </source>
</evidence>
<feature type="domain" description="SCAN box" evidence="7">
    <location>
        <begin position="46"/>
        <end position="126"/>
    </location>
</feature>
<name>A0A061HWH6_CRIGR</name>
<protein>
    <submittedName>
        <fullName evidence="8">Zinc finger protein</fullName>
    </submittedName>
</protein>
<dbReference type="EMBL" id="KE682145">
    <property type="protein sequence ID" value="ERE67647.1"/>
    <property type="molecule type" value="Genomic_DNA"/>
</dbReference>
<organism evidence="8 9">
    <name type="scientific">Cricetulus griseus</name>
    <name type="common">Chinese hamster</name>
    <name type="synonym">Cricetulus barabensis griseus</name>
    <dbReference type="NCBI Taxonomy" id="10029"/>
    <lineage>
        <taxon>Eukaryota</taxon>
        <taxon>Metazoa</taxon>
        <taxon>Chordata</taxon>
        <taxon>Craniata</taxon>
        <taxon>Vertebrata</taxon>
        <taxon>Euteleostomi</taxon>
        <taxon>Mammalia</taxon>
        <taxon>Eutheria</taxon>
        <taxon>Euarchontoglires</taxon>
        <taxon>Glires</taxon>
        <taxon>Rodentia</taxon>
        <taxon>Myomorpha</taxon>
        <taxon>Muroidea</taxon>
        <taxon>Cricetidae</taxon>
        <taxon>Cricetinae</taxon>
        <taxon>Cricetulus</taxon>
    </lineage>
</organism>
<evidence type="ECO:0000259" key="7">
    <source>
        <dbReference type="PROSITE" id="PS50804"/>
    </source>
</evidence>
<dbReference type="InterPro" id="IPR003309">
    <property type="entry name" value="SCAN_dom"/>
</dbReference>
<evidence type="ECO:0000256" key="1">
    <source>
        <dbReference type="ARBA" id="ARBA00022723"/>
    </source>
</evidence>
<sequence>MAAKMEITLRTYPEDSDKKERHIIMKLEEKRGLLQQKAYLDPELSRQSFRHFCYQEVSGPQEALSRLRQLCRQWLQPELHTKEQILELLVMEQFLLILPPEIQAQVRHRYPRSSKEILTLVEDLHRASKKPKQWGLTVQPGWSGAHYVGQASLEFTEIHLLLLPKCRD</sequence>
<evidence type="ECO:0000256" key="4">
    <source>
        <dbReference type="ARBA" id="ARBA00022833"/>
    </source>
</evidence>
<comment type="subcellular location">
    <subcellularLocation>
        <location evidence="6">Nucleus</location>
    </subcellularLocation>
</comment>
<proteinExistence type="predicted"/>
<keyword evidence="5 6" id="KW-0539">Nucleus</keyword>
<keyword evidence="3" id="KW-0863">Zinc-finger</keyword>